<dbReference type="AlphaFoldDB" id="A0A1F6DAS3"/>
<organism evidence="2 3">
    <name type="scientific">Candidatus Kaiserbacteria bacterium RIFCSPHIGHO2_01_FULL_56_24</name>
    <dbReference type="NCBI Taxonomy" id="1798487"/>
    <lineage>
        <taxon>Bacteria</taxon>
        <taxon>Candidatus Kaiseribacteriota</taxon>
    </lineage>
</organism>
<evidence type="ECO:0000313" key="2">
    <source>
        <dbReference type="EMBL" id="OGG58509.1"/>
    </source>
</evidence>
<dbReference type="Proteomes" id="UP000176377">
    <property type="component" value="Unassembled WGS sequence"/>
</dbReference>
<evidence type="ECO:0000313" key="3">
    <source>
        <dbReference type="Proteomes" id="UP000176377"/>
    </source>
</evidence>
<gene>
    <name evidence="2" type="ORF">A2765_02130</name>
</gene>
<dbReference type="Gene3D" id="3.30.950.30">
    <property type="entry name" value="Schlafen, AAA domain"/>
    <property type="match status" value="1"/>
</dbReference>
<feature type="domain" description="Schlafen AlbA-2" evidence="1">
    <location>
        <begin position="17"/>
        <end position="151"/>
    </location>
</feature>
<dbReference type="InterPro" id="IPR007421">
    <property type="entry name" value="Schlafen_AlbA_2_dom"/>
</dbReference>
<name>A0A1F6DAS3_9BACT</name>
<accession>A0A1F6DAS3</accession>
<sequence>MTEIEKLLEVARTRKRENRQLDFKGKFDPSSASEWCEVIKDVIAMANSGGGTILFGIKDNGAHSSFNKRIVLDIDPAVFADKIRTYTGENFAEFEILEIKRGKRDVGAFVIAKASTPIAFTKNGADITLGGKQKPAFIKGSVYFRHGAKSEPGDTTDIKRAIDRVVEQVRKKWFRGVRQMSQAGVNEEIEMNIRSMKSSLAKGVESTNSLKISERGKPVRLTNAQIDKLKQQYPLSYNEVKELCKKKRPVKQLELQKYINRCKENQSLSINWKQVSKSLNIPSHVAERYTYSHEVVNRF</sequence>
<dbReference type="Pfam" id="PF04326">
    <property type="entry name" value="SLFN_AlbA_2"/>
    <property type="match status" value="1"/>
</dbReference>
<protein>
    <recommendedName>
        <fullName evidence="1">Schlafen AlbA-2 domain-containing protein</fullName>
    </recommendedName>
</protein>
<reference evidence="2 3" key="1">
    <citation type="journal article" date="2016" name="Nat. Commun.">
        <title>Thousands of microbial genomes shed light on interconnected biogeochemical processes in an aquifer system.</title>
        <authorList>
            <person name="Anantharaman K."/>
            <person name="Brown C.T."/>
            <person name="Hug L.A."/>
            <person name="Sharon I."/>
            <person name="Castelle C.J."/>
            <person name="Probst A.J."/>
            <person name="Thomas B.C."/>
            <person name="Singh A."/>
            <person name="Wilkins M.J."/>
            <person name="Karaoz U."/>
            <person name="Brodie E.L."/>
            <person name="Williams K.H."/>
            <person name="Hubbard S.S."/>
            <person name="Banfield J.F."/>
        </authorList>
    </citation>
    <scope>NUCLEOTIDE SEQUENCE [LARGE SCALE GENOMIC DNA]</scope>
</reference>
<comment type="caution">
    <text evidence="2">The sequence shown here is derived from an EMBL/GenBank/DDBJ whole genome shotgun (WGS) entry which is preliminary data.</text>
</comment>
<dbReference type="EMBL" id="MFLA01000032">
    <property type="protein sequence ID" value="OGG58509.1"/>
    <property type="molecule type" value="Genomic_DNA"/>
</dbReference>
<proteinExistence type="predicted"/>
<dbReference type="InterPro" id="IPR038461">
    <property type="entry name" value="Schlafen_AlbA_2_dom_sf"/>
</dbReference>
<evidence type="ECO:0000259" key="1">
    <source>
        <dbReference type="Pfam" id="PF04326"/>
    </source>
</evidence>